<dbReference type="EMBL" id="AJMT01000076">
    <property type="protein sequence ID" value="EIG29304.1"/>
    <property type="molecule type" value="Genomic_DNA"/>
</dbReference>
<evidence type="ECO:0000313" key="2">
    <source>
        <dbReference type="Proteomes" id="UP000004473"/>
    </source>
</evidence>
<dbReference type="Proteomes" id="UP000004473">
    <property type="component" value="Unassembled WGS sequence"/>
</dbReference>
<comment type="caution">
    <text evidence="1">The sequence shown here is derived from an EMBL/GenBank/DDBJ whole genome shotgun (WGS) entry which is preliminary data.</text>
</comment>
<evidence type="ECO:0000313" key="1">
    <source>
        <dbReference type="EMBL" id="EIG29304.1"/>
    </source>
</evidence>
<reference evidence="1 2" key="1">
    <citation type="submission" date="2012-04" db="EMBL/GenBank/DDBJ databases">
        <authorList>
            <person name="Harkins D.M."/>
            <person name="Madupu R."/>
            <person name="Durkin A.S."/>
            <person name="Torralba M."/>
            <person name="Methe B."/>
            <person name="Sutton G.G."/>
            <person name="Nelson K.E."/>
        </authorList>
    </citation>
    <scope>NUCLEOTIDE SEQUENCE [LARGE SCALE GENOMIC DNA]</scope>
    <source>
        <strain evidence="1 2">VK64</strain>
    </source>
</reference>
<gene>
    <name evidence="1" type="ORF">HMPREF1051_1978</name>
</gene>
<protein>
    <submittedName>
        <fullName evidence="1">Uncharacterized protein</fullName>
    </submittedName>
</protein>
<dbReference type="AlphaFoldDB" id="I2NTZ3"/>
<dbReference type="PATRIC" id="fig|1095748.3.peg.1052"/>
<proteinExistence type="predicted"/>
<accession>I2NTZ3</accession>
<organism evidence="1 2">
    <name type="scientific">Neisseria sicca VK64</name>
    <dbReference type="NCBI Taxonomy" id="1095748"/>
    <lineage>
        <taxon>Bacteria</taxon>
        <taxon>Pseudomonadati</taxon>
        <taxon>Pseudomonadota</taxon>
        <taxon>Betaproteobacteria</taxon>
        <taxon>Neisseriales</taxon>
        <taxon>Neisseriaceae</taxon>
        <taxon>Neisseria</taxon>
    </lineage>
</organism>
<name>I2NTZ3_NEISI</name>
<sequence length="47" mass="5425">MSVKDFAEGMKRGRLKMGFWFQTTFYYINNLVPSPVPRGKVRMGVAL</sequence>